<dbReference type="Proteomes" id="UP000814033">
    <property type="component" value="Unassembled WGS sequence"/>
</dbReference>
<keyword evidence="2" id="KW-1185">Reference proteome</keyword>
<protein>
    <submittedName>
        <fullName evidence="1">Uncharacterized protein</fullName>
    </submittedName>
</protein>
<accession>A0ACB8RP93</accession>
<name>A0ACB8RP93_9AGAM</name>
<organism evidence="1 2">
    <name type="scientific">Auriscalpium vulgare</name>
    <dbReference type="NCBI Taxonomy" id="40419"/>
    <lineage>
        <taxon>Eukaryota</taxon>
        <taxon>Fungi</taxon>
        <taxon>Dikarya</taxon>
        <taxon>Basidiomycota</taxon>
        <taxon>Agaricomycotina</taxon>
        <taxon>Agaricomycetes</taxon>
        <taxon>Russulales</taxon>
        <taxon>Auriscalpiaceae</taxon>
        <taxon>Auriscalpium</taxon>
    </lineage>
</organism>
<proteinExistence type="predicted"/>
<reference evidence="1" key="2">
    <citation type="journal article" date="2022" name="New Phytol.">
        <title>Evolutionary transition to the ectomycorrhizal habit in the genomes of a hyperdiverse lineage of mushroom-forming fungi.</title>
        <authorList>
            <person name="Looney B."/>
            <person name="Miyauchi S."/>
            <person name="Morin E."/>
            <person name="Drula E."/>
            <person name="Courty P.E."/>
            <person name="Kohler A."/>
            <person name="Kuo A."/>
            <person name="LaButti K."/>
            <person name="Pangilinan J."/>
            <person name="Lipzen A."/>
            <person name="Riley R."/>
            <person name="Andreopoulos W."/>
            <person name="He G."/>
            <person name="Johnson J."/>
            <person name="Nolan M."/>
            <person name="Tritt A."/>
            <person name="Barry K.W."/>
            <person name="Grigoriev I.V."/>
            <person name="Nagy L.G."/>
            <person name="Hibbett D."/>
            <person name="Henrissat B."/>
            <person name="Matheny P.B."/>
            <person name="Labbe J."/>
            <person name="Martin F.M."/>
        </authorList>
    </citation>
    <scope>NUCLEOTIDE SEQUENCE</scope>
    <source>
        <strain evidence="1">FP105234-sp</strain>
    </source>
</reference>
<dbReference type="EMBL" id="MU275935">
    <property type="protein sequence ID" value="KAI0046074.1"/>
    <property type="molecule type" value="Genomic_DNA"/>
</dbReference>
<comment type="caution">
    <text evidence="1">The sequence shown here is derived from an EMBL/GenBank/DDBJ whole genome shotgun (WGS) entry which is preliminary data.</text>
</comment>
<evidence type="ECO:0000313" key="2">
    <source>
        <dbReference type="Proteomes" id="UP000814033"/>
    </source>
</evidence>
<sequence>MEEAGLELQAQTYMLLIRRYKMDANLEMALKLLFEMEGRGIGPRIETAEDIVMLAVVKGHPRLAIDLAENYEATSVRRLDSHVWVKCLIAASETFYVDGVVRLWDKVVRELKLSPDEGVCLNALHTAGRFGLPDLATDIIRKLKDVGASLQEYHFAPVIEALCRENRIKEALALLSVMRSSNTSPTAETAHPIFTAIQNSTDAVDTTWTALEELRAEGHAIDITALNVVIQASIFQGDLQRAVGIYQFCAELQVAPTIETYNVLLSGCIAANHRELGDRFIADMKEAKIKPDAQTYERLIVLCLTGRTYEDAFFYLEEMKAEGYLPPQAVYEAIIRRCVAERDERYHVALAEMREFGYEVTGRLESFIGSGGTTDWVPKRRERASQGGEGEASSPPSQNP</sequence>
<gene>
    <name evidence="1" type="ORF">FA95DRAFT_1560509</name>
</gene>
<reference evidence="1" key="1">
    <citation type="submission" date="2021-02" db="EMBL/GenBank/DDBJ databases">
        <authorList>
            <consortium name="DOE Joint Genome Institute"/>
            <person name="Ahrendt S."/>
            <person name="Looney B.P."/>
            <person name="Miyauchi S."/>
            <person name="Morin E."/>
            <person name="Drula E."/>
            <person name="Courty P.E."/>
            <person name="Chicoki N."/>
            <person name="Fauchery L."/>
            <person name="Kohler A."/>
            <person name="Kuo A."/>
            <person name="Labutti K."/>
            <person name="Pangilinan J."/>
            <person name="Lipzen A."/>
            <person name="Riley R."/>
            <person name="Andreopoulos W."/>
            <person name="He G."/>
            <person name="Johnson J."/>
            <person name="Barry K.W."/>
            <person name="Grigoriev I.V."/>
            <person name="Nagy L."/>
            <person name="Hibbett D."/>
            <person name="Henrissat B."/>
            <person name="Matheny P.B."/>
            <person name="Labbe J."/>
            <person name="Martin F."/>
        </authorList>
    </citation>
    <scope>NUCLEOTIDE SEQUENCE</scope>
    <source>
        <strain evidence="1">FP105234-sp</strain>
    </source>
</reference>
<evidence type="ECO:0000313" key="1">
    <source>
        <dbReference type="EMBL" id="KAI0046074.1"/>
    </source>
</evidence>